<organism evidence="1">
    <name type="scientific">gut metagenome</name>
    <dbReference type="NCBI Taxonomy" id="749906"/>
    <lineage>
        <taxon>unclassified sequences</taxon>
        <taxon>metagenomes</taxon>
        <taxon>organismal metagenomes</taxon>
    </lineage>
</organism>
<reference evidence="1" key="1">
    <citation type="journal article" date="2012" name="PLoS ONE">
        <title>Gene sets for utilization of primary and secondary nutrition supplies in the distal gut of endangered iberian lynx.</title>
        <authorList>
            <person name="Alcaide M."/>
            <person name="Messina E."/>
            <person name="Richter M."/>
            <person name="Bargiela R."/>
            <person name="Peplies J."/>
            <person name="Huws S.A."/>
            <person name="Newbold C.J."/>
            <person name="Golyshin P.N."/>
            <person name="Simon M.A."/>
            <person name="Lopez G."/>
            <person name="Yakimov M.M."/>
            <person name="Ferrer M."/>
        </authorList>
    </citation>
    <scope>NUCLEOTIDE SEQUENCE</scope>
</reference>
<protein>
    <submittedName>
        <fullName evidence="1">Uncharacterized protein</fullName>
    </submittedName>
</protein>
<dbReference type="AlphaFoldDB" id="J9GLP7"/>
<sequence>MNISAIDTLEAILDGDTIVPGMSFVLPAGVGTTQYYNPSTETCTPDYTIPKNQIMLYPTNYSSANGRYMAPDVNSEQWFFDNLDSEAAQILTAPGGTVVAKYATLFAKSTYKVNNQTFPALKIIGNLASKDSLNDVKIYCRCKINGMIVTCNAPISIKETVGSYFDIVINCVNEEGMNDTVIDSSTEFLQVTADFQDAGVSVVPTGGFSWKRATSNGLEEVTHKAGVTELSNSNKVLKLFDDAIQGTEEYFCQVVHNSHTYLKALQVSDTHEPYFIAIGRNINTNLVKEDDTVVYTPSVLARSTRTKQNGWTFTFTIYDNKGAVKKSGSGATFTVTGKEVHSWEGTNVHIKATKA</sequence>
<accession>J9GLP7</accession>
<evidence type="ECO:0000313" key="1">
    <source>
        <dbReference type="EMBL" id="EJX03098.1"/>
    </source>
</evidence>
<name>J9GLP7_9ZZZZ</name>
<comment type="caution">
    <text evidence="1">The sequence shown here is derived from an EMBL/GenBank/DDBJ whole genome shotgun (WGS) entry which is preliminary data.</text>
</comment>
<gene>
    <name evidence="1" type="ORF">EVA_08789</name>
</gene>
<proteinExistence type="predicted"/>
<dbReference type="EMBL" id="AMCI01002300">
    <property type="protein sequence ID" value="EJX03098.1"/>
    <property type="molecule type" value="Genomic_DNA"/>
</dbReference>